<dbReference type="SUPFAM" id="SSF50129">
    <property type="entry name" value="GroES-like"/>
    <property type="match status" value="1"/>
</dbReference>
<dbReference type="Proteomes" id="UP000253868">
    <property type="component" value="Chromosome"/>
</dbReference>
<keyword evidence="2 12" id="KW-0479">Metal-binding</keyword>
<evidence type="ECO:0000259" key="13">
    <source>
        <dbReference type="SMART" id="SM00829"/>
    </source>
</evidence>
<comment type="cofactor">
    <cofactor evidence="1 12">
        <name>Zn(2+)</name>
        <dbReference type="ChEBI" id="CHEBI:29105"/>
    </cofactor>
</comment>
<comment type="similarity">
    <text evidence="7">Belongs to the zinc-containing alcohol dehydrogenase family. DOIA dehydrogenase subfamily.</text>
</comment>
<dbReference type="EMBL" id="CP031194">
    <property type="protein sequence ID" value="AXG81661.1"/>
    <property type="molecule type" value="Genomic_DNA"/>
</dbReference>
<evidence type="ECO:0000313" key="15">
    <source>
        <dbReference type="Proteomes" id="UP000253868"/>
    </source>
</evidence>
<dbReference type="Pfam" id="PF00107">
    <property type="entry name" value="ADH_zinc_N"/>
    <property type="match status" value="1"/>
</dbReference>
<comment type="catalytic activity">
    <reaction evidence="11">
        <text>2-deoxy-scyllo-inosamine + NADP(+) = 3-amino-2,3-dideoxy-scyllo-inosose + NADPH + H(+)</text>
        <dbReference type="Rhea" id="RHEA:33879"/>
        <dbReference type="ChEBI" id="CHEBI:15378"/>
        <dbReference type="ChEBI" id="CHEBI:57783"/>
        <dbReference type="ChEBI" id="CHEBI:58349"/>
        <dbReference type="ChEBI" id="CHEBI:65002"/>
        <dbReference type="ChEBI" id="CHEBI:65003"/>
        <dbReference type="EC" id="1.1.1.329"/>
    </reaction>
</comment>
<evidence type="ECO:0000313" key="14">
    <source>
        <dbReference type="EMBL" id="AXG81661.1"/>
    </source>
</evidence>
<dbReference type="InterPro" id="IPR002328">
    <property type="entry name" value="ADH_Zn_CS"/>
</dbReference>
<dbReference type="InterPro" id="IPR036291">
    <property type="entry name" value="NAD(P)-bd_dom_sf"/>
</dbReference>
<dbReference type="InterPro" id="IPR050129">
    <property type="entry name" value="Zn_alcohol_dh"/>
</dbReference>
<dbReference type="OrthoDB" id="9797931at2"/>
<dbReference type="Gene3D" id="3.40.50.720">
    <property type="entry name" value="NAD(P)-binding Rossmann-like Domain"/>
    <property type="match status" value="1"/>
</dbReference>
<dbReference type="KEGG" id="spad:DVK44_32520"/>
<evidence type="ECO:0000256" key="4">
    <source>
        <dbReference type="ARBA" id="ARBA00023002"/>
    </source>
</evidence>
<name>A0A345HY87_9ACTN</name>
<keyword evidence="4" id="KW-0560">Oxidoreductase</keyword>
<reference evidence="15" key="1">
    <citation type="submission" date="2018-07" db="EMBL/GenBank/DDBJ databases">
        <authorList>
            <person name="Zhao J."/>
        </authorList>
    </citation>
    <scope>NUCLEOTIDE SEQUENCE [LARGE SCALE GENOMIC DNA]</scope>
    <source>
        <strain evidence="15">GSSD-12</strain>
    </source>
</reference>
<evidence type="ECO:0000256" key="11">
    <source>
        <dbReference type="ARBA" id="ARBA00049085"/>
    </source>
</evidence>
<evidence type="ECO:0000256" key="5">
    <source>
        <dbReference type="ARBA" id="ARBA00037678"/>
    </source>
</evidence>
<dbReference type="GO" id="GO:0016491">
    <property type="term" value="F:oxidoreductase activity"/>
    <property type="evidence" value="ECO:0007669"/>
    <property type="project" value="UniProtKB-KW"/>
</dbReference>
<keyword evidence="3 12" id="KW-0862">Zinc</keyword>
<dbReference type="Gene3D" id="3.90.180.10">
    <property type="entry name" value="Medium-chain alcohol dehydrogenases, catalytic domain"/>
    <property type="match status" value="1"/>
</dbReference>
<dbReference type="Pfam" id="PF08240">
    <property type="entry name" value="ADH_N"/>
    <property type="match status" value="1"/>
</dbReference>
<evidence type="ECO:0000256" key="9">
    <source>
        <dbReference type="ARBA" id="ARBA00039387"/>
    </source>
</evidence>
<dbReference type="GO" id="GO:0008270">
    <property type="term" value="F:zinc ion binding"/>
    <property type="evidence" value="ECO:0007669"/>
    <property type="project" value="InterPro"/>
</dbReference>
<proteinExistence type="inferred from homology"/>
<evidence type="ECO:0000256" key="10">
    <source>
        <dbReference type="ARBA" id="ARBA00048685"/>
    </source>
</evidence>
<gene>
    <name evidence="14" type="ORF">DVK44_32520</name>
</gene>
<evidence type="ECO:0000256" key="6">
    <source>
        <dbReference type="ARBA" id="ARBA00037908"/>
    </source>
</evidence>
<evidence type="ECO:0000256" key="7">
    <source>
        <dbReference type="ARBA" id="ARBA00038004"/>
    </source>
</evidence>
<evidence type="ECO:0000256" key="8">
    <source>
        <dbReference type="ARBA" id="ARBA00039102"/>
    </source>
</evidence>
<organism evidence="14 15">
    <name type="scientific">Streptomyces paludis</name>
    <dbReference type="NCBI Taxonomy" id="2282738"/>
    <lineage>
        <taxon>Bacteria</taxon>
        <taxon>Bacillati</taxon>
        <taxon>Actinomycetota</taxon>
        <taxon>Actinomycetes</taxon>
        <taxon>Kitasatosporales</taxon>
        <taxon>Streptomycetaceae</taxon>
        <taxon>Streptomyces</taxon>
    </lineage>
</organism>
<evidence type="ECO:0000256" key="3">
    <source>
        <dbReference type="ARBA" id="ARBA00022833"/>
    </source>
</evidence>
<comment type="function">
    <text evidence="5">Catalyzes the oxidation of 2-deoxy-scyllo-inosamine (DOIA) with NAD(+) or NADP(+), forming 3-amino-2,3-dideoxy-scyllo-inosose (amino-DOI).</text>
</comment>
<evidence type="ECO:0000256" key="1">
    <source>
        <dbReference type="ARBA" id="ARBA00001947"/>
    </source>
</evidence>
<dbReference type="InterPro" id="IPR020843">
    <property type="entry name" value="ER"/>
</dbReference>
<dbReference type="SUPFAM" id="SSF51735">
    <property type="entry name" value="NAD(P)-binding Rossmann-fold domains"/>
    <property type="match status" value="1"/>
</dbReference>
<dbReference type="InterPro" id="IPR013149">
    <property type="entry name" value="ADH-like_C"/>
</dbReference>
<dbReference type="AlphaFoldDB" id="A0A345HY87"/>
<dbReference type="SMART" id="SM00829">
    <property type="entry name" value="PKS_ER"/>
    <property type="match status" value="1"/>
</dbReference>
<dbReference type="InterPro" id="IPR011032">
    <property type="entry name" value="GroES-like_sf"/>
</dbReference>
<dbReference type="InterPro" id="IPR013154">
    <property type="entry name" value="ADH-like_N"/>
</dbReference>
<dbReference type="EC" id="1.1.1.329" evidence="8"/>
<feature type="domain" description="Enoyl reductase (ER)" evidence="13">
    <location>
        <begin position="13"/>
        <end position="340"/>
    </location>
</feature>
<dbReference type="PANTHER" id="PTHR43401">
    <property type="entry name" value="L-THREONINE 3-DEHYDROGENASE"/>
    <property type="match status" value="1"/>
</dbReference>
<comment type="pathway">
    <text evidence="6">Metabolic intermediate biosynthesis; 2-deoxystreptamine biosynthesis; 2-deoxystreptamine from D-glucose 6-phosphate: step 3/4.</text>
</comment>
<protein>
    <recommendedName>
        <fullName evidence="9">2-deoxy-scyllo-inosamine dehydrogenase</fullName>
        <ecNumber evidence="8">1.1.1.329</ecNumber>
    </recommendedName>
</protein>
<keyword evidence="15" id="KW-1185">Reference proteome</keyword>
<dbReference type="PANTHER" id="PTHR43401:SF2">
    <property type="entry name" value="L-THREONINE 3-DEHYDROGENASE"/>
    <property type="match status" value="1"/>
</dbReference>
<evidence type="ECO:0000256" key="2">
    <source>
        <dbReference type="ARBA" id="ARBA00022723"/>
    </source>
</evidence>
<dbReference type="PROSITE" id="PS00059">
    <property type="entry name" value="ADH_ZINC"/>
    <property type="match status" value="1"/>
</dbReference>
<comment type="catalytic activity">
    <reaction evidence="10">
        <text>2-deoxy-scyllo-inosamine + NAD(+) = 3-amino-2,3-dideoxy-scyllo-inosose + NADH + H(+)</text>
        <dbReference type="Rhea" id="RHEA:33883"/>
        <dbReference type="ChEBI" id="CHEBI:15378"/>
        <dbReference type="ChEBI" id="CHEBI:57540"/>
        <dbReference type="ChEBI" id="CHEBI:57945"/>
        <dbReference type="ChEBI" id="CHEBI:65002"/>
        <dbReference type="ChEBI" id="CHEBI:65003"/>
        <dbReference type="EC" id="1.1.1.329"/>
    </reaction>
</comment>
<evidence type="ECO:0000256" key="12">
    <source>
        <dbReference type="RuleBase" id="RU361277"/>
    </source>
</evidence>
<dbReference type="RefSeq" id="WP_114664202.1">
    <property type="nucleotide sequence ID" value="NZ_CP031194.1"/>
</dbReference>
<sequence>MSTPATNRQVVVNSADDIRIERIPRPEPGPGQVLVRSTVVGICGSDMHAVHGRHPFVSLPMRPGHEVVGVVAAAGPGVDPALTGGRVVIEPNLACGSCAQCAQGRYNICATLDVFGCQTPGGMTDYFTIAADRAVPLPDDLDDLRAALVEPAATPVHAVRRAGDLTGRRVVVIGAGPIGLFVLLAARAAGAAHIAVADLLDSKRDLALRLGADSVLDPADPGAADHTVTALDGRADVVFDCVSRESTVRLAINVLDKGGLLMTVGVPSGPTSIDLDLVQDRELTIMGNLMYTRQDVDRAIELLRDGTFALTDIVTATYDIEDAADAFHASDDPRHVKVLVTVDPS</sequence>
<accession>A0A345HY87</accession>